<accession>X0VVW2</accession>
<keyword evidence="2" id="KW-0812">Transmembrane</keyword>
<dbReference type="InterPro" id="IPR032807">
    <property type="entry name" value="GNVR"/>
</dbReference>
<evidence type="ECO:0000256" key="1">
    <source>
        <dbReference type="SAM" id="Coils"/>
    </source>
</evidence>
<keyword evidence="2" id="KW-0472">Membrane</keyword>
<feature type="domain" description="Tyrosine-protein kinase G-rich" evidence="3">
    <location>
        <begin position="188"/>
        <end position="258"/>
    </location>
</feature>
<dbReference type="EMBL" id="BARS01022845">
    <property type="protein sequence ID" value="GAG04671.1"/>
    <property type="molecule type" value="Genomic_DNA"/>
</dbReference>
<evidence type="ECO:0000256" key="2">
    <source>
        <dbReference type="SAM" id="Phobius"/>
    </source>
</evidence>
<evidence type="ECO:0000259" key="3">
    <source>
        <dbReference type="Pfam" id="PF13807"/>
    </source>
</evidence>
<dbReference type="Pfam" id="PF13807">
    <property type="entry name" value="GNVR"/>
    <property type="match status" value="1"/>
</dbReference>
<keyword evidence="2" id="KW-1133">Transmembrane helix</keyword>
<sequence>SAEFALLSDYVRQVTSRPILKLGARELGWIKDDMLPEKKEAVISLLGSKIEASEVRKSNMILLHATSKDPQQAADIVYKVFEAFKEENIKQKNQQLRSVRVFVEEALEKVSATLGGQEEKLRILTMKGATGSGTNLIETIDNLEKKRTNLITIYTEKHPDVMSIDQEIAQLKKKLRNLPKEEFEYGVLKRDAAINENLYNSLKQKLQEAQIKEAEKIDNVILIDPPVIPKYPFYPNKRKNYIIGIMMGFVFGMTMAFVAEQLDTSIKKIE</sequence>
<dbReference type="PANTHER" id="PTHR32309">
    <property type="entry name" value="TYROSINE-PROTEIN KINASE"/>
    <property type="match status" value="1"/>
</dbReference>
<dbReference type="AlphaFoldDB" id="X0VVW2"/>
<feature type="non-terminal residue" evidence="4">
    <location>
        <position position="270"/>
    </location>
</feature>
<reference evidence="4" key="1">
    <citation type="journal article" date="2014" name="Front. Microbiol.">
        <title>High frequency of phylogenetically diverse reductive dehalogenase-homologous genes in deep subseafloor sedimentary metagenomes.</title>
        <authorList>
            <person name="Kawai M."/>
            <person name="Futagami T."/>
            <person name="Toyoda A."/>
            <person name="Takaki Y."/>
            <person name="Nishi S."/>
            <person name="Hori S."/>
            <person name="Arai W."/>
            <person name="Tsubouchi T."/>
            <person name="Morono Y."/>
            <person name="Uchiyama I."/>
            <person name="Ito T."/>
            <person name="Fujiyama A."/>
            <person name="Inagaki F."/>
            <person name="Takami H."/>
        </authorList>
    </citation>
    <scope>NUCLEOTIDE SEQUENCE</scope>
    <source>
        <strain evidence="4">Expedition CK06-06</strain>
    </source>
</reference>
<organism evidence="4">
    <name type="scientific">marine sediment metagenome</name>
    <dbReference type="NCBI Taxonomy" id="412755"/>
    <lineage>
        <taxon>unclassified sequences</taxon>
        <taxon>metagenomes</taxon>
        <taxon>ecological metagenomes</taxon>
    </lineage>
</organism>
<proteinExistence type="predicted"/>
<name>X0VVW2_9ZZZZ</name>
<evidence type="ECO:0000313" key="4">
    <source>
        <dbReference type="EMBL" id="GAG04671.1"/>
    </source>
</evidence>
<feature type="transmembrane region" description="Helical" evidence="2">
    <location>
        <begin position="241"/>
        <end position="259"/>
    </location>
</feature>
<feature type="coiled-coil region" evidence="1">
    <location>
        <begin position="192"/>
        <end position="219"/>
    </location>
</feature>
<dbReference type="InterPro" id="IPR050445">
    <property type="entry name" value="Bact_polysacc_biosynth/exp"/>
</dbReference>
<feature type="non-terminal residue" evidence="4">
    <location>
        <position position="1"/>
    </location>
</feature>
<gene>
    <name evidence="4" type="ORF">S01H1_36460</name>
</gene>
<comment type="caution">
    <text evidence="4">The sequence shown here is derived from an EMBL/GenBank/DDBJ whole genome shotgun (WGS) entry which is preliminary data.</text>
</comment>
<dbReference type="PANTHER" id="PTHR32309:SF31">
    <property type="entry name" value="CAPSULAR EXOPOLYSACCHARIDE FAMILY"/>
    <property type="match status" value="1"/>
</dbReference>
<protein>
    <recommendedName>
        <fullName evidence="3">Tyrosine-protein kinase G-rich domain-containing protein</fullName>
    </recommendedName>
</protein>
<keyword evidence="1" id="KW-0175">Coiled coil</keyword>